<dbReference type="SUPFAM" id="SSF53474">
    <property type="entry name" value="alpha/beta-Hydrolases"/>
    <property type="match status" value="1"/>
</dbReference>
<dbReference type="Proteomes" id="UP001165042">
    <property type="component" value="Unassembled WGS sequence"/>
</dbReference>
<evidence type="ECO:0000313" key="5">
    <source>
        <dbReference type="Proteomes" id="UP001165042"/>
    </source>
</evidence>
<dbReference type="GO" id="GO:0003847">
    <property type="term" value="F:1-alkyl-2-acetylglycerophosphocholine esterase activity"/>
    <property type="evidence" value="ECO:0007669"/>
    <property type="project" value="TreeGrafter"/>
</dbReference>
<evidence type="ECO:0000256" key="1">
    <source>
        <dbReference type="ARBA" id="ARBA00022801"/>
    </source>
</evidence>
<organism evidence="4 5">
    <name type="scientific">Actinokineospora globicatena</name>
    <dbReference type="NCBI Taxonomy" id="103729"/>
    <lineage>
        <taxon>Bacteria</taxon>
        <taxon>Bacillati</taxon>
        <taxon>Actinomycetota</taxon>
        <taxon>Actinomycetes</taxon>
        <taxon>Pseudonocardiales</taxon>
        <taxon>Pseudonocardiaceae</taxon>
        <taxon>Actinokineospora</taxon>
    </lineage>
</organism>
<accession>A0A9W6QKM1</accession>
<dbReference type="Gene3D" id="3.40.50.1820">
    <property type="entry name" value="alpha/beta hydrolase"/>
    <property type="match status" value="1"/>
</dbReference>
<evidence type="ECO:0000256" key="2">
    <source>
        <dbReference type="ARBA" id="ARBA00022963"/>
    </source>
</evidence>
<dbReference type="GO" id="GO:0016042">
    <property type="term" value="P:lipid catabolic process"/>
    <property type="evidence" value="ECO:0007669"/>
    <property type="project" value="UniProtKB-KW"/>
</dbReference>
<evidence type="ECO:0000313" key="4">
    <source>
        <dbReference type="EMBL" id="GLW90385.1"/>
    </source>
</evidence>
<protein>
    <recommendedName>
        <fullName evidence="6">Platelet-activating factor acetylhydrolase</fullName>
    </recommendedName>
</protein>
<dbReference type="InterPro" id="IPR029058">
    <property type="entry name" value="AB_hydrolase_fold"/>
</dbReference>
<keyword evidence="3" id="KW-0443">Lipid metabolism</keyword>
<dbReference type="PANTHER" id="PTHR10272">
    <property type="entry name" value="PLATELET-ACTIVATING FACTOR ACETYLHYDROLASE"/>
    <property type="match status" value="1"/>
</dbReference>
<gene>
    <name evidence="4" type="ORF">Aglo03_12010</name>
</gene>
<evidence type="ECO:0008006" key="6">
    <source>
        <dbReference type="Google" id="ProtNLM"/>
    </source>
</evidence>
<keyword evidence="5" id="KW-1185">Reference proteome</keyword>
<dbReference type="AlphaFoldDB" id="A0A9W6QKM1"/>
<keyword evidence="2" id="KW-0442">Lipid degradation</keyword>
<name>A0A9W6QKM1_9PSEU</name>
<proteinExistence type="predicted"/>
<dbReference type="EMBL" id="BSSD01000001">
    <property type="protein sequence ID" value="GLW90385.1"/>
    <property type="molecule type" value="Genomic_DNA"/>
</dbReference>
<keyword evidence="1" id="KW-0378">Hydrolase</keyword>
<dbReference type="PANTHER" id="PTHR10272:SF0">
    <property type="entry name" value="PLATELET-ACTIVATING FACTOR ACETYLHYDROLASE"/>
    <property type="match status" value="1"/>
</dbReference>
<comment type="caution">
    <text evidence="4">The sequence shown here is derived from an EMBL/GenBank/DDBJ whole genome shotgun (WGS) entry which is preliminary data.</text>
</comment>
<evidence type="ECO:0000256" key="3">
    <source>
        <dbReference type="ARBA" id="ARBA00023098"/>
    </source>
</evidence>
<reference evidence="4" key="1">
    <citation type="submission" date="2023-02" db="EMBL/GenBank/DDBJ databases">
        <title>Actinokineospora globicatena NBRC 15670.</title>
        <authorList>
            <person name="Ichikawa N."/>
            <person name="Sato H."/>
            <person name="Tonouchi N."/>
        </authorList>
    </citation>
    <scope>NUCLEOTIDE SEQUENCE</scope>
    <source>
        <strain evidence="4">NBRC 15670</strain>
    </source>
</reference>
<sequence>MFAEELASRGFVVVSIDHTHESPEVEFPDGRLVTLEVPSDPDAFVRKALAVRVADVKFVVDSLTDWLPSDVRVDLNRVGMFGASMGGSAAAVAMASDARIRAGVNLDGNLTYPDGSLLPVAESGLDRPFLLIGKDGPTDTGPGWRAFRANTPGWNRHLTLLGAEHASFTDAQALLPQLNLPADRLTSYLGTLRPAEALRTRHAYTIAFFDHTLRGHPTTLFDGPSPAYPAMGFA</sequence>